<gene>
    <name evidence="1" type="ORF">COA96_07670</name>
</gene>
<dbReference type="EMBL" id="NVVJ01000018">
    <property type="protein sequence ID" value="PCJ25343.1"/>
    <property type="molecule type" value="Genomic_DNA"/>
</dbReference>
<protein>
    <submittedName>
        <fullName evidence="1">Uncharacterized protein</fullName>
    </submittedName>
</protein>
<evidence type="ECO:0000313" key="2">
    <source>
        <dbReference type="Proteomes" id="UP000218327"/>
    </source>
</evidence>
<dbReference type="AlphaFoldDB" id="A0A2A5B1E3"/>
<name>A0A2A5B1E3_9GAMM</name>
<proteinExistence type="predicted"/>
<accession>A0A2A5B1E3</accession>
<dbReference type="Proteomes" id="UP000218327">
    <property type="component" value="Unassembled WGS sequence"/>
</dbReference>
<sequence length="59" mass="7150">MLWKKALFTYHDKNRRDYSSCGHKDGNQTLPAWKRIDLWLNQELHYNEAGFKLIQLRNS</sequence>
<comment type="caution">
    <text evidence="1">The sequence shown here is derived from an EMBL/GenBank/DDBJ whole genome shotgun (WGS) entry which is preliminary data.</text>
</comment>
<reference evidence="2" key="1">
    <citation type="submission" date="2017-08" db="EMBL/GenBank/DDBJ databases">
        <title>A dynamic microbial community with high functional redundancy inhabits the cold, oxic subseafloor aquifer.</title>
        <authorList>
            <person name="Tully B.J."/>
            <person name="Wheat C.G."/>
            <person name="Glazer B.T."/>
            <person name="Huber J.A."/>
        </authorList>
    </citation>
    <scope>NUCLEOTIDE SEQUENCE [LARGE SCALE GENOMIC DNA]</scope>
</reference>
<organism evidence="1 2">
    <name type="scientific">SAR86 cluster bacterium</name>
    <dbReference type="NCBI Taxonomy" id="2030880"/>
    <lineage>
        <taxon>Bacteria</taxon>
        <taxon>Pseudomonadati</taxon>
        <taxon>Pseudomonadota</taxon>
        <taxon>Gammaproteobacteria</taxon>
        <taxon>SAR86 cluster</taxon>
    </lineage>
</organism>
<evidence type="ECO:0000313" key="1">
    <source>
        <dbReference type="EMBL" id="PCJ25343.1"/>
    </source>
</evidence>